<accession>A0ABW8L771</accession>
<reference evidence="2 3" key="1">
    <citation type="submission" date="2024-11" db="EMBL/GenBank/DDBJ databases">
        <title>The Natural Products Discovery Center: Release of the First 8490 Sequenced Strains for Exploring Actinobacteria Biosynthetic Diversity.</title>
        <authorList>
            <person name="Kalkreuter E."/>
            <person name="Kautsar S.A."/>
            <person name="Yang D."/>
            <person name="Bader C.D."/>
            <person name="Teijaro C.N."/>
            <person name="Fluegel L."/>
            <person name="Davis C.M."/>
            <person name="Simpson J.R."/>
            <person name="Lauterbach L."/>
            <person name="Steele A.D."/>
            <person name="Gui C."/>
            <person name="Meng S."/>
            <person name="Li G."/>
            <person name="Viehrig K."/>
            <person name="Ye F."/>
            <person name="Su P."/>
            <person name="Kiefer A.F."/>
            <person name="Nichols A."/>
            <person name="Cepeda A.J."/>
            <person name="Yan W."/>
            <person name="Fan B."/>
            <person name="Jiang Y."/>
            <person name="Adhikari A."/>
            <person name="Zheng C.-J."/>
            <person name="Schuster L."/>
            <person name="Cowan T.M."/>
            <person name="Smanski M.J."/>
            <person name="Chevrette M.G."/>
            <person name="De Carvalho L.P.S."/>
            <person name="Shen B."/>
        </authorList>
    </citation>
    <scope>NUCLEOTIDE SEQUENCE [LARGE SCALE GENOMIC DNA]</scope>
    <source>
        <strain evidence="2 3">NPDC078403</strain>
    </source>
</reference>
<comment type="caution">
    <text evidence="2">The sequence shown here is derived from an EMBL/GenBank/DDBJ whole genome shotgun (WGS) entry which is preliminary data.</text>
</comment>
<keyword evidence="1" id="KW-0732">Signal</keyword>
<evidence type="ECO:0000313" key="3">
    <source>
        <dbReference type="Proteomes" id="UP001620262"/>
    </source>
</evidence>
<gene>
    <name evidence="2" type="ORF">ACI2JU_21480</name>
</gene>
<feature type="signal peptide" evidence="1">
    <location>
        <begin position="1"/>
        <end position="18"/>
    </location>
</feature>
<organism evidence="2 3">
    <name type="scientific">Pseudoalteromonas rhizosphaerae</name>
    <dbReference type="NCBI Taxonomy" id="2518973"/>
    <lineage>
        <taxon>Bacteria</taxon>
        <taxon>Pseudomonadati</taxon>
        <taxon>Pseudomonadota</taxon>
        <taxon>Gammaproteobacteria</taxon>
        <taxon>Alteromonadales</taxon>
        <taxon>Pseudoalteromonadaceae</taxon>
        <taxon>Pseudoalteromonas</taxon>
    </lineage>
</organism>
<evidence type="ECO:0000256" key="1">
    <source>
        <dbReference type="SAM" id="SignalP"/>
    </source>
</evidence>
<dbReference type="Proteomes" id="UP001620262">
    <property type="component" value="Unassembled WGS sequence"/>
</dbReference>
<name>A0ABW8L771_9GAMM</name>
<evidence type="ECO:0000313" key="2">
    <source>
        <dbReference type="EMBL" id="MFK3866421.1"/>
    </source>
</evidence>
<protein>
    <submittedName>
        <fullName evidence="2">Uncharacterized protein</fullName>
    </submittedName>
</protein>
<proteinExistence type="predicted"/>
<keyword evidence="3" id="KW-1185">Reference proteome</keyword>
<dbReference type="RefSeq" id="WP_404676463.1">
    <property type="nucleotide sequence ID" value="NZ_JBJDOT010000046.1"/>
</dbReference>
<feature type="chain" id="PRO_5046245374" evidence="1">
    <location>
        <begin position="19"/>
        <end position="143"/>
    </location>
</feature>
<dbReference type="EMBL" id="JBJDOT010000046">
    <property type="protein sequence ID" value="MFK3866421.1"/>
    <property type="molecule type" value="Genomic_DNA"/>
</dbReference>
<sequence>MKYFSSIMALLISFHLIAQEIKVNSGKYSDYYHIKYELTSGKYSVNTEYGFNKGGQFEVFVPKEYFPITAPMCKKNIIIRMPYSNSEKRKRALYNALLLSKTTTVILELNPYVKVLQKEPLQVELENCNVFFRHKARDYFDQL</sequence>